<accession>E0TIY2</accession>
<comment type="catalytic activity">
    <reaction evidence="9">
        <text>tRNA(Leu) + L-leucine + ATP = L-leucyl-tRNA(Leu) + AMP + diphosphate</text>
        <dbReference type="Rhea" id="RHEA:11688"/>
        <dbReference type="Rhea" id="RHEA-COMP:9613"/>
        <dbReference type="Rhea" id="RHEA-COMP:9622"/>
        <dbReference type="ChEBI" id="CHEBI:30616"/>
        <dbReference type="ChEBI" id="CHEBI:33019"/>
        <dbReference type="ChEBI" id="CHEBI:57427"/>
        <dbReference type="ChEBI" id="CHEBI:78442"/>
        <dbReference type="ChEBI" id="CHEBI:78494"/>
        <dbReference type="ChEBI" id="CHEBI:456215"/>
        <dbReference type="EC" id="6.1.1.4"/>
    </reaction>
</comment>
<keyword evidence="7 11" id="KW-0648">Protein biosynthesis</keyword>
<keyword evidence="5 11" id="KW-0547">Nucleotide-binding</keyword>
<dbReference type="PANTHER" id="PTHR43740">
    <property type="entry name" value="LEUCYL-TRNA SYNTHETASE"/>
    <property type="match status" value="1"/>
</dbReference>
<dbReference type="GO" id="GO:0005524">
    <property type="term" value="F:ATP binding"/>
    <property type="evidence" value="ECO:0007669"/>
    <property type="project" value="UniProtKB-KW"/>
</dbReference>
<evidence type="ECO:0000256" key="7">
    <source>
        <dbReference type="ARBA" id="ARBA00022917"/>
    </source>
</evidence>
<protein>
    <recommendedName>
        <fullName evidence="2 10">Leucine--tRNA ligase</fullName>
        <ecNumber evidence="2 10">6.1.1.4</ecNumber>
    </recommendedName>
</protein>
<evidence type="ECO:0000256" key="9">
    <source>
        <dbReference type="ARBA" id="ARBA00047469"/>
    </source>
</evidence>
<dbReference type="STRING" id="871271.ZICARI_151"/>
<dbReference type="SUPFAM" id="SSF52374">
    <property type="entry name" value="Nucleotidylyl transferase"/>
    <property type="match status" value="1"/>
</dbReference>
<dbReference type="AlphaFoldDB" id="E0TIY2"/>
<dbReference type="PRINTS" id="PR00985">
    <property type="entry name" value="TRNASYNTHLEU"/>
</dbReference>
<dbReference type="Pfam" id="PF08264">
    <property type="entry name" value="Anticodon_1"/>
    <property type="match status" value="1"/>
</dbReference>
<keyword evidence="3" id="KW-0963">Cytoplasm</keyword>
<feature type="domain" description="Aminoacyl-tRNA synthetase class Ia" evidence="12">
    <location>
        <begin position="20"/>
        <end position="531"/>
    </location>
</feature>
<dbReference type="EMBL" id="CP002161">
    <property type="protein sequence ID" value="ADM89759.1"/>
    <property type="molecule type" value="Genomic_DNA"/>
</dbReference>
<dbReference type="FunFam" id="1.10.730.10:FF:000002">
    <property type="entry name" value="Leucine--tRNA ligase"/>
    <property type="match status" value="1"/>
</dbReference>
<feature type="domain" description="Methionyl/Valyl/Leucyl/Isoleucyl-tRNA synthetase anticodon-binding" evidence="13">
    <location>
        <begin position="650"/>
        <end position="770"/>
    </location>
</feature>
<name>E0TIY2_ZINIC</name>
<evidence type="ECO:0000256" key="1">
    <source>
        <dbReference type="ARBA" id="ARBA00005594"/>
    </source>
</evidence>
<evidence type="ECO:0000259" key="12">
    <source>
        <dbReference type="Pfam" id="PF00133"/>
    </source>
</evidence>
<dbReference type="InterPro" id="IPR002302">
    <property type="entry name" value="Leu-tRNA-ligase"/>
</dbReference>
<dbReference type="HOGENOM" id="CLU_004427_0_0_4"/>
<reference key="2">
    <citation type="submission" date="2010-08" db="EMBL/GenBank/DDBJ databases">
        <title>Functional convergence in reduced genomes of bacterial symbionts spanning 200 million years of evolution.</title>
        <authorList>
            <person name="McCutcheon J.P."/>
            <person name="Moran N.A."/>
        </authorList>
    </citation>
    <scope>NUCLEOTIDE SEQUENCE</scope>
    <source>
        <strain>CARI</strain>
    </source>
</reference>
<gene>
    <name evidence="14" type="primary">leuS</name>
    <name evidence="14" type="ordered locus">ZICARI_151</name>
</gene>
<keyword evidence="15" id="KW-1185">Reference proteome</keyword>
<dbReference type="EC" id="6.1.1.4" evidence="2 10"/>
<dbReference type="InterPro" id="IPR002300">
    <property type="entry name" value="aa-tRNA-synth_Ia"/>
</dbReference>
<dbReference type="Pfam" id="PF00133">
    <property type="entry name" value="tRNA-synt_1"/>
    <property type="match status" value="2"/>
</dbReference>
<reference evidence="14 15" key="1">
    <citation type="journal article" date="2010" name="Genome Biol. Evol.">
        <title>Functional convergence in reduced genomes of bacterial symbionts spanning 200 My of evolution.</title>
        <authorList>
            <person name="McCutcheon J.P."/>
            <person name="Moran N.A."/>
        </authorList>
    </citation>
    <scope>NUCLEOTIDE SEQUENCE [LARGE SCALE GENOMIC DNA]</scope>
    <source>
        <strain evidence="14 15">CARI</strain>
    </source>
</reference>
<feature type="domain" description="Aminoacyl-tRNA synthetase class Ia" evidence="12">
    <location>
        <begin position="561"/>
        <end position="604"/>
    </location>
</feature>
<organism evidence="14 15">
    <name type="scientific">Zinderia insecticola (strain CARI)</name>
    <dbReference type="NCBI Taxonomy" id="871271"/>
    <lineage>
        <taxon>Bacteria</taxon>
        <taxon>Pseudomonadati</taxon>
        <taxon>Pseudomonadota</taxon>
        <taxon>Betaproteobacteria</taxon>
        <taxon>Burkholderiales</taxon>
        <taxon>Oxalobacteraceae</taxon>
        <taxon>Candidatus Zinderia</taxon>
    </lineage>
</organism>
<evidence type="ECO:0000256" key="11">
    <source>
        <dbReference type="RuleBase" id="RU363035"/>
    </source>
</evidence>
<dbReference type="Gene3D" id="1.10.730.10">
    <property type="entry name" value="Isoleucyl-tRNA Synthetase, Domain 1"/>
    <property type="match status" value="2"/>
</dbReference>
<dbReference type="InterPro" id="IPR013155">
    <property type="entry name" value="M/V/L/I-tRNA-synth_anticd-bd"/>
</dbReference>
<evidence type="ECO:0000256" key="3">
    <source>
        <dbReference type="ARBA" id="ARBA00022490"/>
    </source>
</evidence>
<dbReference type="NCBIfam" id="TIGR00396">
    <property type="entry name" value="leuS_bact"/>
    <property type="match status" value="1"/>
</dbReference>
<evidence type="ECO:0000259" key="13">
    <source>
        <dbReference type="Pfam" id="PF08264"/>
    </source>
</evidence>
<keyword evidence="6 11" id="KW-0067">ATP-binding</keyword>
<evidence type="ECO:0000256" key="6">
    <source>
        <dbReference type="ARBA" id="ARBA00022840"/>
    </source>
</evidence>
<dbReference type="Gene3D" id="3.40.50.620">
    <property type="entry name" value="HUPs"/>
    <property type="match status" value="2"/>
</dbReference>
<dbReference type="InterPro" id="IPR014729">
    <property type="entry name" value="Rossmann-like_a/b/a_fold"/>
</dbReference>
<keyword evidence="4 11" id="KW-0436">Ligase</keyword>
<dbReference type="GO" id="GO:0005737">
    <property type="term" value="C:cytoplasm"/>
    <property type="evidence" value="ECO:0007669"/>
    <property type="project" value="UniProtKB-UniRule"/>
</dbReference>
<dbReference type="KEGG" id="zin:ZICARI_151"/>
<evidence type="ECO:0000313" key="14">
    <source>
        <dbReference type="EMBL" id="ADM89759.1"/>
    </source>
</evidence>
<proteinExistence type="inferred from homology"/>
<dbReference type="InterPro" id="IPR009080">
    <property type="entry name" value="tRNAsynth_Ia_anticodon-bd"/>
</dbReference>
<dbReference type="SUPFAM" id="SSF47323">
    <property type="entry name" value="Anticodon-binding domain of a subclass of class I aminoacyl-tRNA synthetases"/>
    <property type="match status" value="1"/>
</dbReference>
<dbReference type="InterPro" id="IPR001412">
    <property type="entry name" value="aa-tRNA-synth_I_CS"/>
</dbReference>
<dbReference type="Proteomes" id="UP000001303">
    <property type="component" value="Chromosome"/>
</dbReference>
<comment type="similarity">
    <text evidence="1 11">Belongs to the class-I aminoacyl-tRNA synthetase family.</text>
</comment>
<evidence type="ECO:0000256" key="8">
    <source>
        <dbReference type="ARBA" id="ARBA00023146"/>
    </source>
</evidence>
<evidence type="ECO:0000313" key="15">
    <source>
        <dbReference type="Proteomes" id="UP000001303"/>
    </source>
</evidence>
<dbReference type="PANTHER" id="PTHR43740:SF2">
    <property type="entry name" value="LEUCINE--TRNA LIGASE, MITOCHONDRIAL"/>
    <property type="match status" value="1"/>
</dbReference>
<dbReference type="PROSITE" id="PS00178">
    <property type="entry name" value="AA_TRNA_LIGASE_I"/>
    <property type="match status" value="1"/>
</dbReference>
<keyword evidence="8 11" id="KW-0030">Aminoacyl-tRNA synthetase</keyword>
<dbReference type="GO" id="GO:0004823">
    <property type="term" value="F:leucine-tRNA ligase activity"/>
    <property type="evidence" value="ECO:0007669"/>
    <property type="project" value="UniProtKB-UniRule"/>
</dbReference>
<dbReference type="GO" id="GO:0006429">
    <property type="term" value="P:leucyl-tRNA aminoacylation"/>
    <property type="evidence" value="ECO:0007669"/>
    <property type="project" value="UniProtKB-UniRule"/>
</dbReference>
<evidence type="ECO:0000256" key="10">
    <source>
        <dbReference type="NCBIfam" id="TIGR00396"/>
    </source>
</evidence>
<sequence>MINIYNHKIIELKIQKKKLKFKKKKNRNKKKYYTCSMIPYPSGKLHIGHLRNYIINDILFRYYNMKKYNTLMFMSWDSFGLPAENAAINYNITPYKWIKKNIKYMKKQILNFDLSINWKKEFSTCKKEYYKWNQWLFLLMFKKKLIYIKKKYVNWDPKDNTVLANEQIINGRGWRSNIKVKKKKIRMYYINILKYANELLFYLKKYLLKWPNKIKIMQKNWIGKNIVYNIIFNIHKKNNYKNIFNIKIKNIYLINFINFFLINKNNYIYKNIYKNKIKKYFNRNIFFNKIYLKNPLFNNKIEILYILNKYNKKNKNLFYINKNKKFIKKNYLLFKNNIIKDKLYFYSKYNNLKKIFLKNIIFYNLKKKKLCNLKTKFKLHNWGISRQRYWGTPIPLLNCYKCKNIFYKKKILILPKNLIPNGYINPLKNNKKFLKTKCFKCKNFIKKETDTMDTFVDSSWYFIKYIFISNNFFLFNKYFMPINKYIGGIEHSILHLLYSRFFTKVIRDLKLININEPFLNLLIQGIVLNNTYYILSNKNNKKIYINCNKIIIKNKNIIKKNIIIGKIQKMSKSKKNGINPQYYINKYGIDIIKLFIIFSSPIEKKLIWKHKNIKGCKNFLFNLWNFYNLNKNKFKIYFFKKNKKKIIYYYKLNKFFKKINNNYKEINYNTIVSYFMKILNIFKKKIKNNIKFNTILIKITLIFFKLLYPIIPYIIRELWSKLNFNKFYNNIENINWPNISNFKNNKIKIIVQVNGKFKFIFKTIKNTNLNLIKKKITNNKKIKYYINNKKNIKKIIFIKNKILNFII</sequence>
<evidence type="ECO:0000256" key="5">
    <source>
        <dbReference type="ARBA" id="ARBA00022741"/>
    </source>
</evidence>
<evidence type="ECO:0000256" key="4">
    <source>
        <dbReference type="ARBA" id="ARBA00022598"/>
    </source>
</evidence>
<evidence type="ECO:0000256" key="2">
    <source>
        <dbReference type="ARBA" id="ARBA00013164"/>
    </source>
</evidence>